<evidence type="ECO:0000313" key="1">
    <source>
        <dbReference type="EMBL" id="KZT12157.1"/>
    </source>
</evidence>
<organism evidence="1 2">
    <name type="scientific">Laetiporus sulphureus 93-53</name>
    <dbReference type="NCBI Taxonomy" id="1314785"/>
    <lineage>
        <taxon>Eukaryota</taxon>
        <taxon>Fungi</taxon>
        <taxon>Dikarya</taxon>
        <taxon>Basidiomycota</taxon>
        <taxon>Agaricomycotina</taxon>
        <taxon>Agaricomycetes</taxon>
        <taxon>Polyporales</taxon>
        <taxon>Laetiporus</taxon>
    </lineage>
</organism>
<accession>A0A165HT75</accession>
<dbReference type="RefSeq" id="XP_040769805.1">
    <property type="nucleotide sequence ID" value="XM_040901428.1"/>
</dbReference>
<sequence>MLLALRHPQHVWDRLSVTRYLNRRFRMTLHREQVCHSAECVPRFARLWRGIDPRPSSTPFSFLVFVRPSSSSSVRRHVTLSTIYRSPHAVSRLAVCPAHILLSVCIAVVSPACLSCLDHPLVCPKGILLFALTYSLHANYHQLPMVLPMVLAYNTVAPLSSNMLPLWNLHSLPASRFMSQVLLRILRLHPPRKLCHW</sequence>
<dbReference type="AlphaFoldDB" id="A0A165HT75"/>
<keyword evidence="2" id="KW-1185">Reference proteome</keyword>
<name>A0A165HT75_9APHY</name>
<dbReference type="EMBL" id="KV427606">
    <property type="protein sequence ID" value="KZT12157.1"/>
    <property type="molecule type" value="Genomic_DNA"/>
</dbReference>
<dbReference type="GeneID" id="63818460"/>
<evidence type="ECO:0000313" key="2">
    <source>
        <dbReference type="Proteomes" id="UP000076871"/>
    </source>
</evidence>
<protein>
    <submittedName>
        <fullName evidence="1">Uncharacterized protein</fullName>
    </submittedName>
</protein>
<dbReference type="Proteomes" id="UP000076871">
    <property type="component" value="Unassembled WGS sequence"/>
</dbReference>
<reference evidence="1 2" key="1">
    <citation type="journal article" date="2016" name="Mol. Biol. Evol.">
        <title>Comparative Genomics of Early-Diverging Mushroom-Forming Fungi Provides Insights into the Origins of Lignocellulose Decay Capabilities.</title>
        <authorList>
            <person name="Nagy L.G."/>
            <person name="Riley R."/>
            <person name="Tritt A."/>
            <person name="Adam C."/>
            <person name="Daum C."/>
            <person name="Floudas D."/>
            <person name="Sun H."/>
            <person name="Yadav J.S."/>
            <person name="Pangilinan J."/>
            <person name="Larsson K.H."/>
            <person name="Matsuura K."/>
            <person name="Barry K."/>
            <person name="Labutti K."/>
            <person name="Kuo R."/>
            <person name="Ohm R.A."/>
            <person name="Bhattacharya S.S."/>
            <person name="Shirouzu T."/>
            <person name="Yoshinaga Y."/>
            <person name="Martin F.M."/>
            <person name="Grigoriev I.V."/>
            <person name="Hibbett D.S."/>
        </authorList>
    </citation>
    <scope>NUCLEOTIDE SEQUENCE [LARGE SCALE GENOMIC DNA]</scope>
    <source>
        <strain evidence="1 2">93-53</strain>
    </source>
</reference>
<proteinExistence type="predicted"/>
<gene>
    <name evidence="1" type="ORF">LAESUDRAFT_169104</name>
</gene>
<dbReference type="InParanoid" id="A0A165HT75"/>